<keyword evidence="2" id="KW-1185">Reference proteome</keyword>
<name>A0AAV4REZ8_CAEEX</name>
<organism evidence="1 2">
    <name type="scientific">Caerostris extrusa</name>
    <name type="common">Bark spider</name>
    <name type="synonym">Caerostris bankana</name>
    <dbReference type="NCBI Taxonomy" id="172846"/>
    <lineage>
        <taxon>Eukaryota</taxon>
        <taxon>Metazoa</taxon>
        <taxon>Ecdysozoa</taxon>
        <taxon>Arthropoda</taxon>
        <taxon>Chelicerata</taxon>
        <taxon>Arachnida</taxon>
        <taxon>Araneae</taxon>
        <taxon>Araneomorphae</taxon>
        <taxon>Entelegynae</taxon>
        <taxon>Araneoidea</taxon>
        <taxon>Araneidae</taxon>
        <taxon>Caerostris</taxon>
    </lineage>
</organism>
<comment type="caution">
    <text evidence="1">The sequence shown here is derived from an EMBL/GenBank/DDBJ whole genome shotgun (WGS) entry which is preliminary data.</text>
</comment>
<proteinExistence type="predicted"/>
<sequence>MTSHTTPNVVREPSERDILIRAIHSGRPSLVLSQGRLPLKHRFSFVFELLDRRLNKFKNNHIGKDALRHWSNKLEYDL</sequence>
<evidence type="ECO:0000313" key="2">
    <source>
        <dbReference type="Proteomes" id="UP001054945"/>
    </source>
</evidence>
<evidence type="ECO:0000313" key="1">
    <source>
        <dbReference type="EMBL" id="GIY18672.1"/>
    </source>
</evidence>
<dbReference type="EMBL" id="BPLR01007659">
    <property type="protein sequence ID" value="GIY18672.1"/>
    <property type="molecule type" value="Genomic_DNA"/>
</dbReference>
<dbReference type="AlphaFoldDB" id="A0AAV4REZ8"/>
<reference evidence="1 2" key="1">
    <citation type="submission" date="2021-06" db="EMBL/GenBank/DDBJ databases">
        <title>Caerostris extrusa draft genome.</title>
        <authorList>
            <person name="Kono N."/>
            <person name="Arakawa K."/>
        </authorList>
    </citation>
    <scope>NUCLEOTIDE SEQUENCE [LARGE SCALE GENOMIC DNA]</scope>
</reference>
<protein>
    <submittedName>
        <fullName evidence="1">Uncharacterized protein</fullName>
    </submittedName>
</protein>
<dbReference type="Proteomes" id="UP001054945">
    <property type="component" value="Unassembled WGS sequence"/>
</dbReference>
<accession>A0AAV4REZ8</accession>
<gene>
    <name evidence="1" type="ORF">CEXT_768551</name>
</gene>